<feature type="non-terminal residue" evidence="1">
    <location>
        <position position="55"/>
    </location>
</feature>
<dbReference type="Proteomes" id="UP001642464">
    <property type="component" value="Unassembled WGS sequence"/>
</dbReference>
<protein>
    <submittedName>
        <fullName evidence="1">Uncharacterized protein</fullName>
    </submittedName>
</protein>
<dbReference type="EMBL" id="CAXAMM010042918">
    <property type="protein sequence ID" value="CAK9107538.1"/>
    <property type="molecule type" value="Genomic_DNA"/>
</dbReference>
<sequence>VDKFYEVARINDKANMAYKDAWNLKRLWGFTADDVRQLFALIQRLREQHGFADKF</sequence>
<gene>
    <name evidence="1" type="ORF">SCF082_LOCUS50063</name>
</gene>
<evidence type="ECO:0000313" key="1">
    <source>
        <dbReference type="EMBL" id="CAK9107538.1"/>
    </source>
</evidence>
<organism evidence="1 2">
    <name type="scientific">Durusdinium trenchii</name>
    <dbReference type="NCBI Taxonomy" id="1381693"/>
    <lineage>
        <taxon>Eukaryota</taxon>
        <taxon>Sar</taxon>
        <taxon>Alveolata</taxon>
        <taxon>Dinophyceae</taxon>
        <taxon>Suessiales</taxon>
        <taxon>Symbiodiniaceae</taxon>
        <taxon>Durusdinium</taxon>
    </lineage>
</organism>
<keyword evidence="2" id="KW-1185">Reference proteome</keyword>
<reference evidence="1 2" key="1">
    <citation type="submission" date="2024-02" db="EMBL/GenBank/DDBJ databases">
        <authorList>
            <person name="Chen Y."/>
            <person name="Shah S."/>
            <person name="Dougan E. K."/>
            <person name="Thang M."/>
            <person name="Chan C."/>
        </authorList>
    </citation>
    <scope>NUCLEOTIDE SEQUENCE [LARGE SCALE GENOMIC DNA]</scope>
</reference>
<comment type="caution">
    <text evidence="1">The sequence shown here is derived from an EMBL/GenBank/DDBJ whole genome shotgun (WGS) entry which is preliminary data.</text>
</comment>
<proteinExistence type="predicted"/>
<feature type="non-terminal residue" evidence="1">
    <location>
        <position position="1"/>
    </location>
</feature>
<name>A0ABP0S5A7_9DINO</name>
<accession>A0ABP0S5A7</accession>
<evidence type="ECO:0000313" key="2">
    <source>
        <dbReference type="Proteomes" id="UP001642464"/>
    </source>
</evidence>